<comment type="caution">
    <text evidence="1">The sequence shown here is derived from an EMBL/GenBank/DDBJ whole genome shotgun (WGS) entry which is preliminary data.</text>
</comment>
<name>A0A226DH81_FOLCA</name>
<sequence>MVSYDPEIYRNVPLLPLVIPKLERLNISDILGTVGRVFVKHGVFSDFGFLVAHRHFDLDSDEILVDFDSSDGQISVALPWKFHSKVNKVQGPGNLDHFESFGLSRDNKGATSVLAMTWAFDSDGDIHPFEFEMRGDGETSHREPPPPAFVADLFATLKRLGVENIFGLRRCAPKFWETTDDAKRANISHFGDVPIPLELRDKMKVIYWSFNATGESKVNGICVGCTCSAHGDGNSCNCK</sequence>
<dbReference type="Proteomes" id="UP000198287">
    <property type="component" value="Unassembled WGS sequence"/>
</dbReference>
<evidence type="ECO:0000313" key="1">
    <source>
        <dbReference type="EMBL" id="OXA44593.1"/>
    </source>
</evidence>
<dbReference type="AlphaFoldDB" id="A0A226DH81"/>
<gene>
    <name evidence="1" type="ORF">Fcan01_20586</name>
</gene>
<proteinExistence type="predicted"/>
<protein>
    <submittedName>
        <fullName evidence="1">Uncharacterized protein</fullName>
    </submittedName>
</protein>
<organism evidence="1 2">
    <name type="scientific">Folsomia candida</name>
    <name type="common">Springtail</name>
    <dbReference type="NCBI Taxonomy" id="158441"/>
    <lineage>
        <taxon>Eukaryota</taxon>
        <taxon>Metazoa</taxon>
        <taxon>Ecdysozoa</taxon>
        <taxon>Arthropoda</taxon>
        <taxon>Hexapoda</taxon>
        <taxon>Collembola</taxon>
        <taxon>Entomobryomorpha</taxon>
        <taxon>Isotomoidea</taxon>
        <taxon>Isotomidae</taxon>
        <taxon>Proisotominae</taxon>
        <taxon>Folsomia</taxon>
    </lineage>
</organism>
<accession>A0A226DH81</accession>
<keyword evidence="2" id="KW-1185">Reference proteome</keyword>
<reference evidence="1 2" key="1">
    <citation type="submission" date="2015-12" db="EMBL/GenBank/DDBJ databases">
        <title>The genome of Folsomia candida.</title>
        <authorList>
            <person name="Faddeeva A."/>
            <person name="Derks M.F."/>
            <person name="Anvar Y."/>
            <person name="Smit S."/>
            <person name="Van Straalen N."/>
            <person name="Roelofs D."/>
        </authorList>
    </citation>
    <scope>NUCLEOTIDE SEQUENCE [LARGE SCALE GENOMIC DNA]</scope>
    <source>
        <strain evidence="1 2">VU population</strain>
        <tissue evidence="1">Whole body</tissue>
    </source>
</reference>
<dbReference type="EMBL" id="LNIX01000019">
    <property type="protein sequence ID" value="OXA44593.1"/>
    <property type="molecule type" value="Genomic_DNA"/>
</dbReference>
<dbReference type="OrthoDB" id="2322999at2759"/>
<evidence type="ECO:0000313" key="2">
    <source>
        <dbReference type="Proteomes" id="UP000198287"/>
    </source>
</evidence>